<dbReference type="InterPro" id="IPR006225">
    <property type="entry name" value="PsdUridine_synth_RluC/D"/>
</dbReference>
<evidence type="ECO:0000256" key="4">
    <source>
        <dbReference type="ARBA" id="ARBA00036882"/>
    </source>
</evidence>
<evidence type="ECO:0000313" key="11">
    <source>
        <dbReference type="Proteomes" id="UP000244948"/>
    </source>
</evidence>
<dbReference type="EMBL" id="QEWR01000002">
    <property type="protein sequence ID" value="PWD84128.1"/>
    <property type="molecule type" value="Genomic_DNA"/>
</dbReference>
<dbReference type="InterPro" id="IPR036986">
    <property type="entry name" value="S4_RNA-bd_sf"/>
</dbReference>
<evidence type="ECO:0000256" key="6">
    <source>
        <dbReference type="PIRSR" id="PIRSR606225-1"/>
    </source>
</evidence>
<dbReference type="Pfam" id="PF01479">
    <property type="entry name" value="S4"/>
    <property type="match status" value="1"/>
</dbReference>
<keyword evidence="11" id="KW-1185">Reference proteome</keyword>
<dbReference type="PROSITE" id="PS50889">
    <property type="entry name" value="S4"/>
    <property type="match status" value="1"/>
</dbReference>
<evidence type="ECO:0000256" key="1">
    <source>
        <dbReference type="ARBA" id="ARBA00010876"/>
    </source>
</evidence>
<dbReference type="GO" id="GO:0160140">
    <property type="term" value="F:23S rRNA pseudouridine(1911/1915/1917) synthase activity"/>
    <property type="evidence" value="ECO:0007669"/>
    <property type="project" value="UniProtKB-EC"/>
</dbReference>
<evidence type="ECO:0000256" key="8">
    <source>
        <dbReference type="RuleBase" id="RU362028"/>
    </source>
</evidence>
<feature type="domain" description="RNA-binding S4" evidence="9">
    <location>
        <begin position="18"/>
        <end position="84"/>
    </location>
</feature>
<dbReference type="Gene3D" id="3.10.290.10">
    <property type="entry name" value="RNA-binding S4 domain"/>
    <property type="match status" value="1"/>
</dbReference>
<protein>
    <recommendedName>
        <fullName evidence="8">Pseudouridine synthase</fullName>
        <ecNumber evidence="8">5.4.99.-</ecNumber>
    </recommendedName>
</protein>
<feature type="active site" evidence="6">
    <location>
        <position position="140"/>
    </location>
</feature>
<dbReference type="PANTHER" id="PTHR21600">
    <property type="entry name" value="MITOCHONDRIAL RNA PSEUDOURIDINE SYNTHASE"/>
    <property type="match status" value="1"/>
</dbReference>
<comment type="catalytic activity">
    <reaction evidence="8">
        <text>a uridine in RNA = a pseudouridine in RNA</text>
        <dbReference type="Rhea" id="RHEA:48348"/>
        <dbReference type="Rhea" id="RHEA-COMP:12068"/>
        <dbReference type="Rhea" id="RHEA-COMP:12069"/>
        <dbReference type="ChEBI" id="CHEBI:65314"/>
        <dbReference type="ChEBI" id="CHEBI:65315"/>
    </reaction>
</comment>
<dbReference type="EC" id="5.4.99.-" evidence="8"/>
<evidence type="ECO:0000313" key="10">
    <source>
        <dbReference type="EMBL" id="PWD84128.1"/>
    </source>
</evidence>
<dbReference type="SMART" id="SM00363">
    <property type="entry name" value="S4"/>
    <property type="match status" value="1"/>
</dbReference>
<comment type="catalytic activity">
    <reaction evidence="4">
        <text>uridine(1911/1915/1917) in 23S rRNA = pseudouridine(1911/1915/1917) in 23S rRNA</text>
        <dbReference type="Rhea" id="RHEA:42524"/>
        <dbReference type="Rhea" id="RHEA-COMP:10097"/>
        <dbReference type="Rhea" id="RHEA-COMP:10098"/>
        <dbReference type="ChEBI" id="CHEBI:65314"/>
        <dbReference type="ChEBI" id="CHEBI:65315"/>
        <dbReference type="EC" id="5.4.99.23"/>
    </reaction>
</comment>
<dbReference type="CDD" id="cd00165">
    <property type="entry name" value="S4"/>
    <property type="match status" value="1"/>
</dbReference>
<reference evidence="10 11" key="1">
    <citation type="journal article" date="2018" name="Genome Announc.">
        <title>Ignatzschineria cameli sp. nov., isolated from necrotic foot tissue of dromedaries (Camelus dromedarius) and associated maggots (Wohlfahrtia species) in Dubai.</title>
        <authorList>
            <person name="Tsang C.C."/>
            <person name="Tang J.Y."/>
            <person name="Fong J.Y."/>
            <person name="Kinne J."/>
            <person name="Lee H.H."/>
            <person name="Joseph M."/>
            <person name="Jose S."/>
            <person name="Schuster R.K."/>
            <person name="Tang Y."/>
            <person name="Sivakumar S."/>
            <person name="Chen J.H."/>
            <person name="Teng J.L."/>
            <person name="Lau S.K."/>
            <person name="Wernery U."/>
            <person name="Woo P.C."/>
        </authorList>
    </citation>
    <scope>NUCLEOTIDE SEQUENCE [LARGE SCALE GENOMIC DNA]</scope>
    <source>
        <strain evidence="10 11">KCTC 22643</strain>
    </source>
</reference>
<dbReference type="Proteomes" id="UP000244948">
    <property type="component" value="Unassembled WGS sequence"/>
</dbReference>
<comment type="caution">
    <text evidence="10">The sequence shown here is derived from an EMBL/GenBank/DDBJ whole genome shotgun (WGS) entry which is preliminary data.</text>
</comment>
<dbReference type="InterPro" id="IPR050188">
    <property type="entry name" value="RluA_PseudoU_synthase"/>
</dbReference>
<sequence length="332" mass="37493">MKQSETFTITIPEHLAGERIDAILPLLQPNLSRSQGQRLIKNGQVLLNGEVPRPRDSVSSQDIIQLTIEKNQSDSEEIVPEKIDLDIIFEDDDIIVLNKPAGMVVHPGAGNQQGTLANALLHHCPELANLSRAGIVHRLDKETSGILVIAKNMAAEENLIEQFKARTPTKIYHALVIGEMISGRTIDAPIGRNPHRRKHMWVTETDEEGNNEGKEAITHVRVKERFRAHTLLEVNIETGRTHQIRVHMQHINYPIVGDSDYGARLRIPKKFGQHAENVLRGFKRQALHAYSIAFDHPRTGESLSFEQPWPNDLKNLVDAIREESIAYEQQDH</sequence>
<evidence type="ECO:0000256" key="7">
    <source>
        <dbReference type="PROSITE-ProRule" id="PRU00182"/>
    </source>
</evidence>
<gene>
    <name evidence="10" type="ORF">DC082_00850</name>
</gene>
<accession>A0A2U2ALT8</accession>
<dbReference type="Gene3D" id="3.30.2350.10">
    <property type="entry name" value="Pseudouridine synthase"/>
    <property type="match status" value="1"/>
</dbReference>
<dbReference type="InterPro" id="IPR020103">
    <property type="entry name" value="PsdUridine_synth_cat_dom_sf"/>
</dbReference>
<dbReference type="FunFam" id="3.30.2350.10:FF:000006">
    <property type="entry name" value="Pseudouridine synthase"/>
    <property type="match status" value="1"/>
</dbReference>
<dbReference type="SUPFAM" id="SSF55174">
    <property type="entry name" value="Alpha-L RNA-binding motif"/>
    <property type="match status" value="1"/>
</dbReference>
<dbReference type="GO" id="GO:0000455">
    <property type="term" value="P:enzyme-directed rRNA pseudouridine synthesis"/>
    <property type="evidence" value="ECO:0007669"/>
    <property type="project" value="TreeGrafter"/>
</dbReference>
<dbReference type="PANTHER" id="PTHR21600:SF44">
    <property type="entry name" value="RIBOSOMAL LARGE SUBUNIT PSEUDOURIDINE SYNTHASE D"/>
    <property type="match status" value="1"/>
</dbReference>
<dbReference type="RefSeq" id="WP_109235334.1">
    <property type="nucleotide sequence ID" value="NZ_BMXZ01000001.1"/>
</dbReference>
<comment type="function">
    <text evidence="5">Responsible for synthesis of pseudouridine from uracil at positions 1911, 1915 and 1917 in 23S ribosomal RNA.</text>
</comment>
<dbReference type="CDD" id="cd02869">
    <property type="entry name" value="PseudoU_synth_RluA_like"/>
    <property type="match status" value="1"/>
</dbReference>
<evidence type="ECO:0000259" key="9">
    <source>
        <dbReference type="SMART" id="SM00363"/>
    </source>
</evidence>
<dbReference type="SUPFAM" id="SSF55120">
    <property type="entry name" value="Pseudouridine synthase"/>
    <property type="match status" value="1"/>
</dbReference>
<dbReference type="AlphaFoldDB" id="A0A2U2ALT8"/>
<dbReference type="Pfam" id="PF00849">
    <property type="entry name" value="PseudoU_synth_2"/>
    <property type="match status" value="1"/>
</dbReference>
<comment type="similarity">
    <text evidence="1 8">Belongs to the pseudouridine synthase RluA family.</text>
</comment>
<dbReference type="NCBIfam" id="TIGR00005">
    <property type="entry name" value="rluA_subfam"/>
    <property type="match status" value="1"/>
</dbReference>
<evidence type="ECO:0000256" key="5">
    <source>
        <dbReference type="ARBA" id="ARBA00056072"/>
    </source>
</evidence>
<evidence type="ECO:0000256" key="3">
    <source>
        <dbReference type="ARBA" id="ARBA00023235"/>
    </source>
</evidence>
<dbReference type="PROSITE" id="PS01129">
    <property type="entry name" value="PSI_RLU"/>
    <property type="match status" value="1"/>
</dbReference>
<dbReference type="InterPro" id="IPR002942">
    <property type="entry name" value="S4_RNA-bd"/>
</dbReference>
<dbReference type="InterPro" id="IPR006224">
    <property type="entry name" value="PsdUridine_synth_RluA-like_CS"/>
</dbReference>
<proteinExistence type="inferred from homology"/>
<dbReference type="GO" id="GO:0003723">
    <property type="term" value="F:RNA binding"/>
    <property type="evidence" value="ECO:0007669"/>
    <property type="project" value="UniProtKB-KW"/>
</dbReference>
<organism evidence="10 11">
    <name type="scientific">Ignatzschineria indica</name>
    <dbReference type="NCBI Taxonomy" id="472583"/>
    <lineage>
        <taxon>Bacteria</taxon>
        <taxon>Pseudomonadati</taxon>
        <taxon>Pseudomonadota</taxon>
        <taxon>Gammaproteobacteria</taxon>
        <taxon>Cardiobacteriales</taxon>
        <taxon>Ignatzschineriaceae</taxon>
        <taxon>Ignatzschineria</taxon>
    </lineage>
</organism>
<keyword evidence="2 7" id="KW-0694">RNA-binding</keyword>
<keyword evidence="3 8" id="KW-0413">Isomerase</keyword>
<name>A0A2U2ALT8_9GAMM</name>
<dbReference type="InterPro" id="IPR006145">
    <property type="entry name" value="PsdUridine_synth_RsuA/RluA"/>
</dbReference>
<evidence type="ECO:0000256" key="2">
    <source>
        <dbReference type="ARBA" id="ARBA00022884"/>
    </source>
</evidence>